<feature type="chain" id="PRO_5019847543" description="C1q domain-containing protein" evidence="1">
    <location>
        <begin position="23"/>
        <end position="527"/>
    </location>
</feature>
<name>A0A495SPQ4_9FLAO</name>
<reference evidence="2 3" key="1">
    <citation type="submission" date="2018-10" db="EMBL/GenBank/DDBJ databases">
        <title>Genomic Encyclopedia of Archaeal and Bacterial Type Strains, Phase II (KMG-II): from individual species to whole genera.</title>
        <authorList>
            <person name="Goeker M."/>
        </authorList>
    </citation>
    <scope>NUCLEOTIDE SEQUENCE [LARGE SCALE GENOMIC DNA]</scope>
    <source>
        <strain evidence="2 3">DSM 14219</strain>
    </source>
</reference>
<accession>A0A495SPQ4</accession>
<evidence type="ECO:0000313" key="3">
    <source>
        <dbReference type="Proteomes" id="UP000272428"/>
    </source>
</evidence>
<keyword evidence="1" id="KW-0732">Signal</keyword>
<dbReference type="AlphaFoldDB" id="A0A495SPQ4"/>
<dbReference type="OrthoDB" id="1218874at2"/>
<organism evidence="2 3">
    <name type="scientific">Chryseobacterium defluvii</name>
    <dbReference type="NCBI Taxonomy" id="160396"/>
    <lineage>
        <taxon>Bacteria</taxon>
        <taxon>Pseudomonadati</taxon>
        <taxon>Bacteroidota</taxon>
        <taxon>Flavobacteriia</taxon>
        <taxon>Flavobacteriales</taxon>
        <taxon>Weeksellaceae</taxon>
        <taxon>Chryseobacterium group</taxon>
        <taxon>Chryseobacterium</taxon>
    </lineage>
</organism>
<evidence type="ECO:0008006" key="4">
    <source>
        <dbReference type="Google" id="ProtNLM"/>
    </source>
</evidence>
<gene>
    <name evidence="2" type="ORF">BCF58_0888</name>
</gene>
<keyword evidence="3" id="KW-1185">Reference proteome</keyword>
<evidence type="ECO:0000256" key="1">
    <source>
        <dbReference type="SAM" id="SignalP"/>
    </source>
</evidence>
<feature type="signal peptide" evidence="1">
    <location>
        <begin position="1"/>
        <end position="22"/>
    </location>
</feature>
<evidence type="ECO:0000313" key="2">
    <source>
        <dbReference type="EMBL" id="RKT01665.1"/>
    </source>
</evidence>
<dbReference type="EMBL" id="RBXB01000001">
    <property type="protein sequence ID" value="RKT01665.1"/>
    <property type="molecule type" value="Genomic_DNA"/>
</dbReference>
<proteinExistence type="predicted"/>
<comment type="caution">
    <text evidence="2">The sequence shown here is derived from an EMBL/GenBank/DDBJ whole genome shotgun (WGS) entry which is preliminary data.</text>
</comment>
<sequence>MSKKFTKAWQAIALLSSSIAFSQAGNVGINTVNPGSTIDINGSVAAKYNAVTSTSYNLSATDFHVSYNGTADASFNLPAAISGNGNFKGRLYTIKNNTNFTITVNPAGSETINGNATVSVPANQSIQLINTGLTGASSTWEVVSSGSSLAGSSTGDYITVVPSTAQTVTTGSDVLFSSVIASNNITYNAGVFNLKAGKTYVLRCQLHATDFSIVNGYAAYQWVDASNNSPLPTTTTGVVDALNNYPATSIGGQPEAYAIYKPTVDGTVKVRLETAGGTAQLHAVIGFMSITELSGGNGSGSGTNNITASNGTTISGNDVRLGGTLSQPTEIATAGNTLSVTGTGKVLLGTNTVPTGASNAKIVIDNGTTNGALQIKDGTEQLGYVLTSDANGLATWSSTVTTAFADNWTSYTGTLTNPFTGSPGGGLSTGISVVIPAKGWYFFRCGVTIQSNCNDFGFYINGIGDVWRTYCNVADVQMMSPRDQNRVLYFSAPGTYPVLAVKTNATVPAGFNIGNPGFYLSFVKFQN</sequence>
<dbReference type="RefSeq" id="WP_121460561.1">
    <property type="nucleotide sequence ID" value="NZ_RBXB01000001.1"/>
</dbReference>
<protein>
    <recommendedName>
        <fullName evidence="4">C1q domain-containing protein</fullName>
    </recommendedName>
</protein>
<dbReference type="Proteomes" id="UP000272428">
    <property type="component" value="Unassembled WGS sequence"/>
</dbReference>